<evidence type="ECO:0000313" key="2">
    <source>
        <dbReference type="EMBL" id="ETO36216.1"/>
    </source>
</evidence>
<feature type="compositionally biased region" description="Basic and acidic residues" evidence="1">
    <location>
        <begin position="184"/>
        <end position="203"/>
    </location>
</feature>
<dbReference type="Proteomes" id="UP000023152">
    <property type="component" value="Unassembled WGS sequence"/>
</dbReference>
<accession>X6PDD2</accession>
<protein>
    <recommendedName>
        <fullName evidence="4">SAM domain-containing protein</fullName>
    </recommendedName>
</protein>
<dbReference type="EMBL" id="ASPP01000892">
    <property type="protein sequence ID" value="ETO36216.1"/>
    <property type="molecule type" value="Genomic_DNA"/>
</dbReference>
<proteinExistence type="predicted"/>
<comment type="caution">
    <text evidence="2">The sequence shown here is derived from an EMBL/GenBank/DDBJ whole genome shotgun (WGS) entry which is preliminary data.</text>
</comment>
<evidence type="ECO:0000256" key="1">
    <source>
        <dbReference type="SAM" id="MobiDB-lite"/>
    </source>
</evidence>
<dbReference type="SUPFAM" id="SSF47769">
    <property type="entry name" value="SAM/Pointed domain"/>
    <property type="match status" value="1"/>
</dbReference>
<evidence type="ECO:0008006" key="4">
    <source>
        <dbReference type="Google" id="ProtNLM"/>
    </source>
</evidence>
<feature type="region of interest" description="Disordered" evidence="1">
    <location>
        <begin position="141"/>
        <end position="213"/>
    </location>
</feature>
<dbReference type="Gene3D" id="1.10.150.50">
    <property type="entry name" value="Transcription Factor, Ets-1"/>
    <property type="match status" value="1"/>
</dbReference>
<dbReference type="InterPro" id="IPR013761">
    <property type="entry name" value="SAM/pointed_sf"/>
</dbReference>
<organism evidence="2 3">
    <name type="scientific">Reticulomyxa filosa</name>
    <dbReference type="NCBI Taxonomy" id="46433"/>
    <lineage>
        <taxon>Eukaryota</taxon>
        <taxon>Sar</taxon>
        <taxon>Rhizaria</taxon>
        <taxon>Retaria</taxon>
        <taxon>Foraminifera</taxon>
        <taxon>Monothalamids</taxon>
        <taxon>Reticulomyxidae</taxon>
        <taxon>Reticulomyxa</taxon>
    </lineage>
</organism>
<evidence type="ECO:0000313" key="3">
    <source>
        <dbReference type="Proteomes" id="UP000023152"/>
    </source>
</evidence>
<dbReference type="AlphaFoldDB" id="X6PDD2"/>
<keyword evidence="3" id="KW-1185">Reference proteome</keyword>
<gene>
    <name evidence="2" type="ORF">RFI_00848</name>
</gene>
<reference evidence="2 3" key="1">
    <citation type="journal article" date="2013" name="Curr. Biol.">
        <title>The Genome of the Foraminiferan Reticulomyxa filosa.</title>
        <authorList>
            <person name="Glockner G."/>
            <person name="Hulsmann N."/>
            <person name="Schleicher M."/>
            <person name="Noegel A.A."/>
            <person name="Eichinger L."/>
            <person name="Gallinger C."/>
            <person name="Pawlowski J."/>
            <person name="Sierra R."/>
            <person name="Euteneuer U."/>
            <person name="Pillet L."/>
            <person name="Moustafa A."/>
            <person name="Platzer M."/>
            <person name="Groth M."/>
            <person name="Szafranski K."/>
            <person name="Schliwa M."/>
        </authorList>
    </citation>
    <scope>NUCLEOTIDE SEQUENCE [LARGE SCALE GENOMIC DNA]</scope>
</reference>
<name>X6PDD2_RETFI</name>
<sequence>MDWTNEEICDWLLLLNDQIFKNYTFRIKQENITGKDFHRFAEKEFLMKIGVQSRDADAIAAAAKERMKKFEEADWDNAPAEIEGGSAPLDDIMAAPDVPFVGWGNYDIPTVPFAEYPSSSVVARDGSSASVLSENVAAREDHGISAQAQSTVIKSSAEQQQKEKSKEKEEEEKEKEEEKEEEEEKKKEVQSEKGQEEKEEKSSDNIANAKKVEVSQLSQSSIATIVEEEIMEYAKSADPIPFNTHPPPSMENMSNRFRKSVLHFFCSSNTLFFFF</sequence>
<feature type="compositionally biased region" description="Acidic residues" evidence="1">
    <location>
        <begin position="169"/>
        <end position="183"/>
    </location>
</feature>